<protein>
    <submittedName>
        <fullName evidence="2">Uncharacterized protein</fullName>
    </submittedName>
</protein>
<evidence type="ECO:0000256" key="1">
    <source>
        <dbReference type="SAM" id="Coils"/>
    </source>
</evidence>
<dbReference type="RefSeq" id="WP_012214405.1">
    <property type="nucleotide sequence ID" value="NC_010085.1"/>
</dbReference>
<dbReference type="GeneID" id="5773614"/>
<evidence type="ECO:0000313" key="2">
    <source>
        <dbReference type="EMBL" id="ABX11918.1"/>
    </source>
</evidence>
<dbReference type="KEGG" id="nmr:Nmar_0018"/>
<reference evidence="2 3" key="1">
    <citation type="journal article" date="2010" name="Proc. Natl. Acad. Sci. U.S.A.">
        <title>Nitrosopumilus maritimus genome reveals unique mechanisms for nitrification and autotrophy in globally distributed marine crenarchaea.</title>
        <authorList>
            <person name="Walker C.B."/>
            <person name="de la Torre J.R."/>
            <person name="Klotz M.G."/>
            <person name="Urakawa H."/>
            <person name="Pinel N."/>
            <person name="Arp D.J."/>
            <person name="Brochier-Armanet C."/>
            <person name="Chain P.S."/>
            <person name="Chan P.P."/>
            <person name="Gollabgir A."/>
            <person name="Hemp J."/>
            <person name="Hugler M."/>
            <person name="Karr E.A."/>
            <person name="Konneke M."/>
            <person name="Shin M."/>
            <person name="Lawton T.J."/>
            <person name="Lowe T."/>
            <person name="Martens-Habbena W."/>
            <person name="Sayavedra-Soto L.A."/>
            <person name="Lang D."/>
            <person name="Sievert S.M."/>
            <person name="Rosenzweig A.C."/>
            <person name="Manning G."/>
            <person name="Stahl D.A."/>
        </authorList>
    </citation>
    <scope>NUCLEOTIDE SEQUENCE [LARGE SCALE GENOMIC DNA]</scope>
    <source>
        <strain evidence="2 3">SCM1</strain>
    </source>
</reference>
<evidence type="ECO:0000313" key="3">
    <source>
        <dbReference type="Proteomes" id="UP000000792"/>
    </source>
</evidence>
<organism evidence="2 3">
    <name type="scientific">Nitrosopumilus maritimus (strain SCM1)</name>
    <dbReference type="NCBI Taxonomy" id="436308"/>
    <lineage>
        <taxon>Archaea</taxon>
        <taxon>Nitrososphaerota</taxon>
        <taxon>Nitrososphaeria</taxon>
        <taxon>Nitrosopumilales</taxon>
        <taxon>Nitrosopumilaceae</taxon>
        <taxon>Nitrosopumilus</taxon>
    </lineage>
</organism>
<dbReference type="Proteomes" id="UP000000792">
    <property type="component" value="Chromosome"/>
</dbReference>
<dbReference type="eggNOG" id="arCOG08804">
    <property type="taxonomic scope" value="Archaea"/>
</dbReference>
<proteinExistence type="predicted"/>
<dbReference type="EnsemblBacteria" id="ABX11918">
    <property type="protein sequence ID" value="ABX11918"/>
    <property type="gene ID" value="Nmar_0018"/>
</dbReference>
<dbReference type="HOGENOM" id="CLU_181230_0_0_2"/>
<sequence>MHYLDEKVFGKITTKEIIGAEPPEIPDTKDILENELATLVSELESQSKENLEKLLEQQQAAEAHVNSRPGAMALSQPKIQLFTKYSQKYIQSIKEKLDS</sequence>
<name>A9A509_NITMS</name>
<keyword evidence="1" id="KW-0175">Coiled coil</keyword>
<feature type="coiled-coil region" evidence="1">
    <location>
        <begin position="29"/>
        <end position="68"/>
    </location>
</feature>
<dbReference type="InParanoid" id="A9A509"/>
<keyword evidence="3" id="KW-1185">Reference proteome</keyword>
<accession>A9A509</accession>
<dbReference type="OrthoDB" id="2269at2157"/>
<dbReference type="AlphaFoldDB" id="A9A509"/>
<dbReference type="EMBL" id="CP000866">
    <property type="protein sequence ID" value="ABX11918.1"/>
    <property type="molecule type" value="Genomic_DNA"/>
</dbReference>
<gene>
    <name evidence="2" type="ordered locus">Nmar_0018</name>
</gene>